<dbReference type="EMBL" id="CAJZBQ010000024">
    <property type="protein sequence ID" value="CAG9320223.1"/>
    <property type="molecule type" value="Genomic_DNA"/>
</dbReference>
<reference evidence="2" key="1">
    <citation type="submission" date="2021-09" db="EMBL/GenBank/DDBJ databases">
        <authorList>
            <consortium name="AG Swart"/>
            <person name="Singh M."/>
            <person name="Singh A."/>
            <person name="Seah K."/>
            <person name="Emmerich C."/>
        </authorList>
    </citation>
    <scope>NUCLEOTIDE SEQUENCE</scope>
    <source>
        <strain evidence="2">ATCC30299</strain>
    </source>
</reference>
<accession>A0AAU9J9H2</accession>
<dbReference type="Proteomes" id="UP001162131">
    <property type="component" value="Unassembled WGS sequence"/>
</dbReference>
<keyword evidence="1" id="KW-1133">Transmembrane helix</keyword>
<keyword evidence="1" id="KW-0812">Transmembrane</keyword>
<protein>
    <recommendedName>
        <fullName evidence="4">Maturase K</fullName>
    </recommendedName>
</protein>
<keyword evidence="1" id="KW-0472">Membrane</keyword>
<proteinExistence type="predicted"/>
<evidence type="ECO:0000313" key="2">
    <source>
        <dbReference type="EMBL" id="CAG9320223.1"/>
    </source>
</evidence>
<evidence type="ECO:0000313" key="3">
    <source>
        <dbReference type="Proteomes" id="UP001162131"/>
    </source>
</evidence>
<feature type="transmembrane region" description="Helical" evidence="1">
    <location>
        <begin position="58"/>
        <end position="77"/>
    </location>
</feature>
<gene>
    <name evidence="2" type="ORF">BSTOLATCC_MIC25455</name>
</gene>
<evidence type="ECO:0008006" key="4">
    <source>
        <dbReference type="Google" id="ProtNLM"/>
    </source>
</evidence>
<keyword evidence="3" id="KW-1185">Reference proteome</keyword>
<evidence type="ECO:0000256" key="1">
    <source>
        <dbReference type="SAM" id="Phobius"/>
    </source>
</evidence>
<name>A0AAU9J9H2_9CILI</name>
<sequence length="94" mass="11258">MLYVQKMSLARTSYIPKSYLSNHEMEFESIFYRSLLRRYKSPSNYRILFKNRLESDKALAGFLKILILQNAILYHLISIIDLLQNKLIWKEILS</sequence>
<organism evidence="2 3">
    <name type="scientific">Blepharisma stoltei</name>
    <dbReference type="NCBI Taxonomy" id="1481888"/>
    <lineage>
        <taxon>Eukaryota</taxon>
        <taxon>Sar</taxon>
        <taxon>Alveolata</taxon>
        <taxon>Ciliophora</taxon>
        <taxon>Postciliodesmatophora</taxon>
        <taxon>Heterotrichea</taxon>
        <taxon>Heterotrichida</taxon>
        <taxon>Blepharismidae</taxon>
        <taxon>Blepharisma</taxon>
    </lineage>
</organism>
<dbReference type="AlphaFoldDB" id="A0AAU9J9H2"/>
<comment type="caution">
    <text evidence="2">The sequence shown here is derived from an EMBL/GenBank/DDBJ whole genome shotgun (WGS) entry which is preliminary data.</text>
</comment>